<dbReference type="Proteomes" id="UP000283509">
    <property type="component" value="Unassembled WGS sequence"/>
</dbReference>
<reference evidence="3 4" key="2">
    <citation type="submission" date="2019-01" db="EMBL/GenBank/DDBJ databases">
        <title>The decoding of complex shrimp genome reveals the adaptation for benthos swimmer, frequently molting mechanism and breeding impact on genome.</title>
        <authorList>
            <person name="Sun Y."/>
            <person name="Gao Y."/>
            <person name="Yu Y."/>
        </authorList>
    </citation>
    <scope>NUCLEOTIDE SEQUENCE [LARGE SCALE GENOMIC DNA]</scope>
    <source>
        <tissue evidence="3">Muscle</tissue>
    </source>
</reference>
<dbReference type="EMBL" id="QCYY01000817">
    <property type="protein sequence ID" value="ROT82481.1"/>
    <property type="molecule type" value="Genomic_DNA"/>
</dbReference>
<keyword evidence="2" id="KW-0812">Transmembrane</keyword>
<reference evidence="3 4" key="1">
    <citation type="submission" date="2018-04" db="EMBL/GenBank/DDBJ databases">
        <authorList>
            <person name="Zhang X."/>
            <person name="Yuan J."/>
            <person name="Li F."/>
            <person name="Xiang J."/>
        </authorList>
    </citation>
    <scope>NUCLEOTIDE SEQUENCE [LARGE SCALE GENOMIC DNA]</scope>
    <source>
        <tissue evidence="3">Muscle</tissue>
    </source>
</reference>
<organism evidence="3 4">
    <name type="scientific">Penaeus vannamei</name>
    <name type="common">Whiteleg shrimp</name>
    <name type="synonym">Litopenaeus vannamei</name>
    <dbReference type="NCBI Taxonomy" id="6689"/>
    <lineage>
        <taxon>Eukaryota</taxon>
        <taxon>Metazoa</taxon>
        <taxon>Ecdysozoa</taxon>
        <taxon>Arthropoda</taxon>
        <taxon>Crustacea</taxon>
        <taxon>Multicrustacea</taxon>
        <taxon>Malacostraca</taxon>
        <taxon>Eumalacostraca</taxon>
        <taxon>Eucarida</taxon>
        <taxon>Decapoda</taxon>
        <taxon>Dendrobranchiata</taxon>
        <taxon>Penaeoidea</taxon>
        <taxon>Penaeidae</taxon>
        <taxon>Penaeus</taxon>
    </lineage>
</organism>
<accession>A0A3R7QLC2</accession>
<feature type="region of interest" description="Disordered" evidence="1">
    <location>
        <begin position="31"/>
        <end position="80"/>
    </location>
</feature>
<dbReference type="AlphaFoldDB" id="A0A3R7QLC2"/>
<keyword evidence="4" id="KW-1185">Reference proteome</keyword>
<proteinExistence type="predicted"/>
<dbReference type="OrthoDB" id="6351183at2759"/>
<feature type="transmembrane region" description="Helical" evidence="2">
    <location>
        <begin position="170"/>
        <end position="194"/>
    </location>
</feature>
<evidence type="ECO:0000256" key="1">
    <source>
        <dbReference type="SAM" id="MobiDB-lite"/>
    </source>
</evidence>
<evidence type="ECO:0000256" key="2">
    <source>
        <dbReference type="SAM" id="Phobius"/>
    </source>
</evidence>
<comment type="caution">
    <text evidence="3">The sequence shown here is derived from an EMBL/GenBank/DDBJ whole genome shotgun (WGS) entry which is preliminary data.</text>
</comment>
<name>A0A3R7QLC2_PENVA</name>
<protein>
    <submittedName>
        <fullName evidence="3">Uncharacterized protein</fullName>
    </submittedName>
</protein>
<feature type="compositionally biased region" description="Basic and acidic residues" evidence="1">
    <location>
        <begin position="69"/>
        <end position="80"/>
    </location>
</feature>
<sequence>MQWLDLDEIVIDDIGDRQERRVKFTADTYNPNSMRRDVGGSHQNRSFPGAVVRQFPTDEGETTEGNNPKSRDSSEVDRRGIWTTSESYRERFKEAPKGTVGRERRQQLWESYYGTGGHLDRTLPRHLAPHPNSKAPFCGKPGNCHDFTLDLYRSAKLRQRSEARRRRRRCYAVVLIVAALVAFLGAVVTISWYYTGGQKFFGSM</sequence>
<keyword evidence="2" id="KW-0472">Membrane</keyword>
<gene>
    <name evidence="3" type="ORF">C7M84_024336</name>
</gene>
<keyword evidence="2" id="KW-1133">Transmembrane helix</keyword>
<evidence type="ECO:0000313" key="3">
    <source>
        <dbReference type="EMBL" id="ROT82481.1"/>
    </source>
</evidence>
<evidence type="ECO:0000313" key="4">
    <source>
        <dbReference type="Proteomes" id="UP000283509"/>
    </source>
</evidence>